<organism evidence="1 2">
    <name type="scientific">Pararge aegeria aegeria</name>
    <dbReference type="NCBI Taxonomy" id="348720"/>
    <lineage>
        <taxon>Eukaryota</taxon>
        <taxon>Metazoa</taxon>
        <taxon>Ecdysozoa</taxon>
        <taxon>Arthropoda</taxon>
        <taxon>Hexapoda</taxon>
        <taxon>Insecta</taxon>
        <taxon>Pterygota</taxon>
        <taxon>Neoptera</taxon>
        <taxon>Endopterygota</taxon>
        <taxon>Lepidoptera</taxon>
        <taxon>Glossata</taxon>
        <taxon>Ditrysia</taxon>
        <taxon>Papilionoidea</taxon>
        <taxon>Nymphalidae</taxon>
        <taxon>Satyrinae</taxon>
        <taxon>Satyrini</taxon>
        <taxon>Parargina</taxon>
        <taxon>Pararge</taxon>
    </lineage>
</organism>
<dbReference type="AlphaFoldDB" id="A0A8S4R1B4"/>
<sequence length="61" mass="6760">APAVRLHLSRSSAFLEHWTMEVCVVAYTTTEEASHRGVVPGSWWRAAVATGTVGKRKNDMF</sequence>
<protein>
    <submittedName>
        <fullName evidence="1">Jg12990 protein</fullName>
    </submittedName>
</protein>
<reference evidence="1" key="1">
    <citation type="submission" date="2022-03" db="EMBL/GenBank/DDBJ databases">
        <authorList>
            <person name="Lindestad O."/>
        </authorList>
    </citation>
    <scope>NUCLEOTIDE SEQUENCE</scope>
</reference>
<dbReference type="Proteomes" id="UP000838756">
    <property type="component" value="Unassembled WGS sequence"/>
</dbReference>
<gene>
    <name evidence="1" type="primary">jg12990</name>
    <name evidence="1" type="ORF">PAEG_LOCUS7496</name>
</gene>
<accession>A0A8S4R1B4</accession>
<evidence type="ECO:0000313" key="2">
    <source>
        <dbReference type="Proteomes" id="UP000838756"/>
    </source>
</evidence>
<evidence type="ECO:0000313" key="1">
    <source>
        <dbReference type="EMBL" id="CAH2226825.1"/>
    </source>
</evidence>
<keyword evidence="2" id="KW-1185">Reference proteome</keyword>
<feature type="non-terminal residue" evidence="1">
    <location>
        <position position="1"/>
    </location>
</feature>
<name>A0A8S4R1B4_9NEOP</name>
<comment type="caution">
    <text evidence="1">The sequence shown here is derived from an EMBL/GenBank/DDBJ whole genome shotgun (WGS) entry which is preliminary data.</text>
</comment>
<dbReference type="EMBL" id="CAKXAJ010022069">
    <property type="protein sequence ID" value="CAH2226825.1"/>
    <property type="molecule type" value="Genomic_DNA"/>
</dbReference>
<proteinExistence type="predicted"/>